<evidence type="ECO:0000313" key="1">
    <source>
        <dbReference type="EMBL" id="CBH76042.1"/>
    </source>
</evidence>
<dbReference type="InterPro" id="IPR009241">
    <property type="entry name" value="HigB-like"/>
</dbReference>
<name>E6PHV4_9ZZZZ</name>
<protein>
    <recommendedName>
        <fullName evidence="3">Addiction module toxin RelE</fullName>
    </recommendedName>
</protein>
<evidence type="ECO:0008006" key="3">
    <source>
        <dbReference type="Google" id="ProtNLM"/>
    </source>
</evidence>
<sequence>MSEASGYKPIVWVASTKRDLKEMPEDIQDEVGYALEQVQRGETPDSAEPLHGKLSGVFEIKADDEDGATYRTIYTTKIGDVIYALDAFKKKSKTGLSTPKTDLDRVEQRLKWAREHHAKQK</sequence>
<organism evidence="1">
    <name type="scientific">mine drainage metagenome</name>
    <dbReference type="NCBI Taxonomy" id="410659"/>
    <lineage>
        <taxon>unclassified sequences</taxon>
        <taxon>metagenomes</taxon>
        <taxon>ecological metagenomes</taxon>
    </lineage>
</organism>
<proteinExistence type="predicted"/>
<accession>E6PHV4</accession>
<reference evidence="1" key="1">
    <citation type="submission" date="2009-10" db="EMBL/GenBank/DDBJ databases">
        <title>Diversity of trophic interactions inside an arsenic-rich microbial ecosystem.</title>
        <authorList>
            <person name="Bertin P.N."/>
            <person name="Heinrich-Salmeron A."/>
            <person name="Pelletier E."/>
            <person name="Goulhen-Chollet F."/>
            <person name="Arsene-Ploetze F."/>
            <person name="Gallien S."/>
            <person name="Calteau A."/>
            <person name="Vallenet D."/>
            <person name="Casiot C."/>
            <person name="Chane-Woon-Ming B."/>
            <person name="Giloteaux L."/>
            <person name="Barakat M."/>
            <person name="Bonnefoy V."/>
            <person name="Bruneel O."/>
            <person name="Chandler M."/>
            <person name="Cleiss J."/>
            <person name="Duran R."/>
            <person name="Elbaz-Poulichet F."/>
            <person name="Fonknechten N."/>
            <person name="Lauga B."/>
            <person name="Mornico D."/>
            <person name="Ortet P."/>
            <person name="Schaeffer C."/>
            <person name="Siguier P."/>
            <person name="Alexander Thil Smith A."/>
            <person name="Van Dorsselaer A."/>
            <person name="Weissenbach J."/>
            <person name="Medigue C."/>
            <person name="Le Paslier D."/>
        </authorList>
    </citation>
    <scope>NUCLEOTIDE SEQUENCE</scope>
</reference>
<comment type="caution">
    <text evidence="1">The sequence shown here is derived from an EMBL/GenBank/DDBJ whole genome shotgun (WGS) entry which is preliminary data.</text>
</comment>
<dbReference type="EMBL" id="CABO01000002">
    <property type="protein sequence ID" value="CBI00720.1"/>
    <property type="molecule type" value="Genomic_DNA"/>
</dbReference>
<dbReference type="EMBL" id="CABL01000019">
    <property type="protein sequence ID" value="CBH76042.1"/>
    <property type="molecule type" value="Genomic_DNA"/>
</dbReference>
<dbReference type="Pfam" id="PF05973">
    <property type="entry name" value="Gp49"/>
    <property type="match status" value="1"/>
</dbReference>
<evidence type="ECO:0000313" key="2">
    <source>
        <dbReference type="EMBL" id="CBI00720.1"/>
    </source>
</evidence>
<gene>
    <name evidence="1" type="ORF">CARN1_0522</name>
    <name evidence="2" type="ORF">CARN4_1661</name>
</gene>
<dbReference type="AlphaFoldDB" id="E6PHV4"/>